<feature type="domain" description="Mannitol dehydrogenase N-terminal" evidence="4">
    <location>
        <begin position="29"/>
        <end position="274"/>
    </location>
</feature>
<dbReference type="FunFam" id="3.40.50.720:FF:000129">
    <property type="entry name" value="D-mannonate oxidoreductase"/>
    <property type="match status" value="1"/>
</dbReference>
<dbReference type="AlphaFoldDB" id="A0A918VWM4"/>
<proteinExistence type="inferred from homology"/>
<dbReference type="Gene3D" id="3.40.50.720">
    <property type="entry name" value="NAD(P)-binding Rossmann-like Domain"/>
    <property type="match status" value="1"/>
</dbReference>
<evidence type="ECO:0000256" key="2">
    <source>
        <dbReference type="ARBA" id="ARBA00023027"/>
    </source>
</evidence>
<evidence type="ECO:0000256" key="1">
    <source>
        <dbReference type="ARBA" id="ARBA00023002"/>
    </source>
</evidence>
<dbReference type="PANTHER" id="PTHR43362:SF1">
    <property type="entry name" value="MANNITOL DEHYDROGENASE 2-RELATED"/>
    <property type="match status" value="1"/>
</dbReference>
<dbReference type="InterPro" id="IPR036291">
    <property type="entry name" value="NAD(P)-bd_dom_sf"/>
</dbReference>
<comment type="caution">
    <text evidence="6">The sequence shown here is derived from an EMBL/GenBank/DDBJ whole genome shotgun (WGS) entry which is preliminary data.</text>
</comment>
<keyword evidence="7" id="KW-1185">Reference proteome</keyword>
<dbReference type="SUPFAM" id="SSF48179">
    <property type="entry name" value="6-phosphogluconate dehydrogenase C-terminal domain-like"/>
    <property type="match status" value="1"/>
</dbReference>
<feature type="domain" description="Mannitol dehydrogenase C-terminal" evidence="5">
    <location>
        <begin position="283"/>
        <end position="474"/>
    </location>
</feature>
<dbReference type="InterPro" id="IPR008927">
    <property type="entry name" value="6-PGluconate_DH-like_C_sf"/>
</dbReference>
<dbReference type="InterPro" id="IPR013328">
    <property type="entry name" value="6PGD_dom2"/>
</dbReference>
<keyword evidence="1" id="KW-0560">Oxidoreductase</keyword>
<name>A0A918VWM4_9HYPH</name>
<dbReference type="Gene3D" id="1.10.1040.10">
    <property type="entry name" value="N-(1-d-carboxylethyl)-l-norvaline Dehydrogenase, domain 2"/>
    <property type="match status" value="1"/>
</dbReference>
<dbReference type="InterPro" id="IPR013131">
    <property type="entry name" value="Mannitol_DH_N"/>
</dbReference>
<evidence type="ECO:0000313" key="6">
    <source>
        <dbReference type="EMBL" id="GHA31598.1"/>
    </source>
</evidence>
<accession>A0A918VWM4</accession>
<dbReference type="PANTHER" id="PTHR43362">
    <property type="entry name" value="MANNITOL DEHYDROGENASE DSF1-RELATED"/>
    <property type="match status" value="1"/>
</dbReference>
<evidence type="ECO:0000259" key="4">
    <source>
        <dbReference type="Pfam" id="PF01232"/>
    </source>
</evidence>
<dbReference type="Pfam" id="PF01232">
    <property type="entry name" value="Mannitol_dh"/>
    <property type="match status" value="1"/>
</dbReference>
<evidence type="ECO:0000256" key="3">
    <source>
        <dbReference type="ARBA" id="ARBA00061451"/>
    </source>
</evidence>
<dbReference type="InterPro" id="IPR013118">
    <property type="entry name" value="Mannitol_DH_C"/>
</dbReference>
<keyword evidence="2" id="KW-0520">NAD</keyword>
<dbReference type="EMBL" id="BMZE01000003">
    <property type="protein sequence ID" value="GHA31598.1"/>
    <property type="molecule type" value="Genomic_DNA"/>
</dbReference>
<dbReference type="InterPro" id="IPR050988">
    <property type="entry name" value="Mannitol_DH/Oxidoreductase"/>
</dbReference>
<dbReference type="InterPro" id="IPR000669">
    <property type="entry name" value="Mannitol_DH"/>
</dbReference>
<dbReference type="PROSITE" id="PS00974">
    <property type="entry name" value="MANNITOL_DHGENASE"/>
    <property type="match status" value="1"/>
</dbReference>
<evidence type="ECO:0000259" key="5">
    <source>
        <dbReference type="Pfam" id="PF08125"/>
    </source>
</evidence>
<dbReference type="GO" id="GO:0019594">
    <property type="term" value="P:mannitol metabolic process"/>
    <property type="evidence" value="ECO:0007669"/>
    <property type="project" value="InterPro"/>
</dbReference>
<gene>
    <name evidence="6" type="ORF">GCM10007989_29580</name>
</gene>
<dbReference type="PRINTS" id="PR00084">
    <property type="entry name" value="MTLDHDRGNASE"/>
</dbReference>
<protein>
    <submittedName>
        <fullName evidence="6">Mannitol dehydrogenase</fullName>
    </submittedName>
</protein>
<reference evidence="6" key="1">
    <citation type="journal article" date="2014" name="Int. J. Syst. Evol. Microbiol.">
        <title>Complete genome sequence of Corynebacterium casei LMG S-19264T (=DSM 44701T), isolated from a smear-ripened cheese.</title>
        <authorList>
            <consortium name="US DOE Joint Genome Institute (JGI-PGF)"/>
            <person name="Walter F."/>
            <person name="Albersmeier A."/>
            <person name="Kalinowski J."/>
            <person name="Ruckert C."/>
        </authorList>
    </citation>
    <scope>NUCLEOTIDE SEQUENCE</scope>
    <source>
        <strain evidence="6">KCTC 32437</strain>
    </source>
</reference>
<evidence type="ECO:0000313" key="7">
    <source>
        <dbReference type="Proteomes" id="UP000646579"/>
    </source>
</evidence>
<dbReference type="Pfam" id="PF08125">
    <property type="entry name" value="Mannitol_dh_C"/>
    <property type="match status" value="1"/>
</dbReference>
<dbReference type="InterPro" id="IPR023027">
    <property type="entry name" value="Mannitol_DH_CS"/>
</dbReference>
<dbReference type="SUPFAM" id="SSF51735">
    <property type="entry name" value="NAD(P)-binding Rossmann-fold domains"/>
    <property type="match status" value="1"/>
</dbReference>
<organism evidence="6 7">
    <name type="scientific">Devosia pacifica</name>
    <dbReference type="NCBI Taxonomy" id="1335967"/>
    <lineage>
        <taxon>Bacteria</taxon>
        <taxon>Pseudomonadati</taxon>
        <taxon>Pseudomonadota</taxon>
        <taxon>Alphaproteobacteria</taxon>
        <taxon>Hyphomicrobiales</taxon>
        <taxon>Devosiaceae</taxon>
        <taxon>Devosia</taxon>
    </lineage>
</organism>
<dbReference type="Proteomes" id="UP000646579">
    <property type="component" value="Unassembled WGS sequence"/>
</dbReference>
<sequence>MTRLSNAALSDLSTDIARPGYDRARVTPGIVHLGIGAFHRAHMAVYVDDLLASHPDWGIVGASLRRPDTKEALEPQDGLYSIAVRDASGTKPRIIGSVLEVMDANAQREELLALMADVKIRIVSLTVTEKGYCHDPSTGDLDEDHPDIVHDLEEPGTPRSAPGLIVEALARRKAAGIEPFTVMSCDNLPANGKTTARIVAKFAELRDPDLGSWVKEHVAFPSTMVDRIVPATTDADRQGVSDLLGLEDAWPIMTEPFTQWVIEDTFCDGRPPFESVGVQVVEDVEPYELMKLRMLNGAHSTLAYLGYLAGHEHVSDAMADPAFRMMISGMQTGEIVPTLPSLDVDFYAYRDELLARFENPALKHRTWQIAMDGSQKLPQRLLGTIRDRIEAKLVFDGLALGVAAWMRYVTGVDENGNAIDVKDPLSDRLRAIADEAGRDPEALFDGLVGINEIFAADLARNAAFREVVVQHLANLFEKGAAATVADLIEEDD</sequence>
<reference evidence="6" key="2">
    <citation type="submission" date="2020-09" db="EMBL/GenBank/DDBJ databases">
        <authorList>
            <person name="Sun Q."/>
            <person name="Kim S."/>
        </authorList>
    </citation>
    <scope>NUCLEOTIDE SEQUENCE</scope>
    <source>
        <strain evidence="6">KCTC 32437</strain>
    </source>
</reference>
<comment type="similarity">
    <text evidence="3">Belongs to the mannitol dehydrogenase family. UxuB subfamily.</text>
</comment>
<dbReference type="RefSeq" id="WP_189426494.1">
    <property type="nucleotide sequence ID" value="NZ_BMZE01000003.1"/>
</dbReference>
<dbReference type="GO" id="GO:0016616">
    <property type="term" value="F:oxidoreductase activity, acting on the CH-OH group of donors, NAD or NADP as acceptor"/>
    <property type="evidence" value="ECO:0007669"/>
    <property type="project" value="TreeGrafter"/>
</dbReference>